<comment type="caution">
    <text evidence="2">The sequence shown here is derived from an EMBL/GenBank/DDBJ whole genome shotgun (WGS) entry which is preliminary data.</text>
</comment>
<feature type="transmembrane region" description="Helical" evidence="1">
    <location>
        <begin position="20"/>
        <end position="39"/>
    </location>
</feature>
<sequence length="128" mass="15140">MRKFIPTIILNHTKNDHGLIFPTLVFYLLTFSMSLVILFSQAHYQQEQLNWSDEQLTIQNLINNAIFDFGHSNVISTNNEENMVFEYETGEVSIVYEVLNNQEVELRMVVNTNNDYTYEHFTTMMYNN</sequence>
<name>A0ABP3JLS3_9BACI</name>
<dbReference type="EMBL" id="BAAACZ010000009">
    <property type="protein sequence ID" value="GAA0457863.1"/>
    <property type="molecule type" value="Genomic_DNA"/>
</dbReference>
<evidence type="ECO:0000313" key="2">
    <source>
        <dbReference type="EMBL" id="GAA0457863.1"/>
    </source>
</evidence>
<keyword evidence="3" id="KW-1185">Reference proteome</keyword>
<dbReference type="Proteomes" id="UP001500740">
    <property type="component" value="Unassembled WGS sequence"/>
</dbReference>
<keyword evidence="1" id="KW-0812">Transmembrane</keyword>
<gene>
    <name evidence="2" type="ORF">GCM10008935_11130</name>
</gene>
<keyword evidence="1" id="KW-1133">Transmembrane helix</keyword>
<reference evidence="3" key="1">
    <citation type="journal article" date="2019" name="Int. J. Syst. Evol. Microbiol.">
        <title>The Global Catalogue of Microorganisms (GCM) 10K type strain sequencing project: providing services to taxonomists for standard genome sequencing and annotation.</title>
        <authorList>
            <consortium name="The Broad Institute Genomics Platform"/>
            <consortium name="The Broad Institute Genome Sequencing Center for Infectious Disease"/>
            <person name="Wu L."/>
            <person name="Ma J."/>
        </authorList>
    </citation>
    <scope>NUCLEOTIDE SEQUENCE [LARGE SCALE GENOMIC DNA]</scope>
    <source>
        <strain evidence="3">JCM 14193</strain>
    </source>
</reference>
<protein>
    <submittedName>
        <fullName evidence="2">Uncharacterized protein</fullName>
    </submittedName>
</protein>
<evidence type="ECO:0000256" key="1">
    <source>
        <dbReference type="SAM" id="Phobius"/>
    </source>
</evidence>
<accession>A0ABP3JLS3</accession>
<evidence type="ECO:0000313" key="3">
    <source>
        <dbReference type="Proteomes" id="UP001500740"/>
    </source>
</evidence>
<organism evidence="2 3">
    <name type="scientific">Alkalibacillus silvisoli</name>
    <dbReference type="NCBI Taxonomy" id="392823"/>
    <lineage>
        <taxon>Bacteria</taxon>
        <taxon>Bacillati</taxon>
        <taxon>Bacillota</taxon>
        <taxon>Bacilli</taxon>
        <taxon>Bacillales</taxon>
        <taxon>Bacillaceae</taxon>
        <taxon>Alkalibacillus</taxon>
    </lineage>
</organism>
<keyword evidence="1" id="KW-0472">Membrane</keyword>
<proteinExistence type="predicted"/>